<dbReference type="Pfam" id="PF03613">
    <property type="entry name" value="EIID-AGA"/>
    <property type="match status" value="1"/>
</dbReference>
<gene>
    <name evidence="2" type="ORF">K6V98_07080</name>
</gene>
<organism evidence="2 3">
    <name type="scientific">Collinsella ureilytica</name>
    <dbReference type="NCBI Taxonomy" id="2869515"/>
    <lineage>
        <taxon>Bacteria</taxon>
        <taxon>Bacillati</taxon>
        <taxon>Actinomycetota</taxon>
        <taxon>Coriobacteriia</taxon>
        <taxon>Coriobacteriales</taxon>
        <taxon>Coriobacteriaceae</taxon>
        <taxon>Collinsella</taxon>
    </lineage>
</organism>
<protein>
    <submittedName>
        <fullName evidence="2">PTS system mannose/fructose/sorbose family transporter subunit IID</fullName>
    </submittedName>
</protein>
<evidence type="ECO:0000256" key="1">
    <source>
        <dbReference type="SAM" id="Phobius"/>
    </source>
</evidence>
<dbReference type="EMBL" id="JAIMFO010000008">
    <property type="protein sequence ID" value="MBY4798106.1"/>
    <property type="molecule type" value="Genomic_DNA"/>
</dbReference>
<dbReference type="InterPro" id="IPR050303">
    <property type="entry name" value="GatZ_KbaZ_carbometab"/>
</dbReference>
<reference evidence="2 3" key="1">
    <citation type="submission" date="2021-08" db="EMBL/GenBank/DDBJ databases">
        <title>Collinsella faecalis sp. nov. isolated from swine faeces.</title>
        <authorList>
            <person name="Oh B.S."/>
            <person name="Lee J.H."/>
        </authorList>
    </citation>
    <scope>NUCLEOTIDE SEQUENCE [LARGE SCALE GENOMIC DNA]</scope>
    <source>
        <strain evidence="2 3">AGMB00827</strain>
    </source>
</reference>
<keyword evidence="1" id="KW-0812">Transmembrane</keyword>
<dbReference type="RefSeq" id="WP_222199834.1">
    <property type="nucleotide sequence ID" value="NZ_JAIMFO010000008.1"/>
</dbReference>
<feature type="transmembrane region" description="Helical" evidence="1">
    <location>
        <begin position="131"/>
        <end position="151"/>
    </location>
</feature>
<dbReference type="Proteomes" id="UP000700908">
    <property type="component" value="Unassembled WGS sequence"/>
</dbReference>
<evidence type="ECO:0000313" key="2">
    <source>
        <dbReference type="EMBL" id="MBY4798106.1"/>
    </source>
</evidence>
<accession>A0ABS7ML63</accession>
<feature type="transmembrane region" description="Helical" evidence="1">
    <location>
        <begin position="157"/>
        <end position="179"/>
    </location>
</feature>
<dbReference type="PANTHER" id="PTHR32502:SF23">
    <property type="entry name" value="TRANSPORT PROTEIN, PTS SYSTEM"/>
    <property type="match status" value="1"/>
</dbReference>
<comment type="caution">
    <text evidence="2">The sequence shown here is derived from an EMBL/GenBank/DDBJ whole genome shotgun (WGS) entry which is preliminary data.</text>
</comment>
<keyword evidence="1" id="KW-0472">Membrane</keyword>
<dbReference type="PROSITE" id="PS51108">
    <property type="entry name" value="PTS_EIID"/>
    <property type="match status" value="1"/>
</dbReference>
<evidence type="ECO:0000313" key="3">
    <source>
        <dbReference type="Proteomes" id="UP000700908"/>
    </source>
</evidence>
<feature type="transmembrane region" description="Helical" evidence="1">
    <location>
        <begin position="242"/>
        <end position="259"/>
    </location>
</feature>
<name>A0ABS7ML63_9ACTN</name>
<keyword evidence="3" id="KW-1185">Reference proteome</keyword>
<dbReference type="PANTHER" id="PTHR32502">
    <property type="entry name" value="N-ACETYLGALACTOSAMINE PERMEASE II COMPONENT-RELATED"/>
    <property type="match status" value="1"/>
</dbReference>
<sequence>MIDNNRNVVQGVDGSDANTGSIMTPDMYRSVFLRQFTSQCSQSYDKMMAYGFMYTLEKPLRKIYPNDDEYYSALDRHTEFFNMTPHILPFVAGLSISMEEQASKDPMFDVSTINAVKVGLMGPLSGIGDSFYWGTFRVVAAGIGIGLAATGNPLGPVVYALIYSVINIATRVITARFGYDMGTKFLEKSAQDNLMGRVTDAAGVLGMTVVGAMIATMVVLNTSLVFNLGGAEISIQGILDEIFQGALPLAATFICLWLYKRGVRTIWIILGIFAVCILGCAVGVFAA</sequence>
<feature type="transmembrane region" description="Helical" evidence="1">
    <location>
        <begin position="266"/>
        <end position="286"/>
    </location>
</feature>
<feature type="transmembrane region" description="Helical" evidence="1">
    <location>
        <begin position="200"/>
        <end position="222"/>
    </location>
</feature>
<keyword evidence="1" id="KW-1133">Transmembrane helix</keyword>
<dbReference type="InterPro" id="IPR004704">
    <property type="entry name" value="PTS_IID_man"/>
</dbReference>
<proteinExistence type="predicted"/>